<dbReference type="STRING" id="857967.G0R4S3"/>
<proteinExistence type="predicted"/>
<evidence type="ECO:0000313" key="1">
    <source>
        <dbReference type="EMBL" id="EGR27511.1"/>
    </source>
</evidence>
<reference evidence="1 2" key="1">
    <citation type="submission" date="2011-07" db="EMBL/GenBank/DDBJ databases">
        <authorList>
            <person name="Coyne R."/>
            <person name="Brami D."/>
            <person name="Johnson J."/>
            <person name="Hostetler J."/>
            <person name="Hannick L."/>
            <person name="Clark T."/>
            <person name="Cassidy-Hanley D."/>
            <person name="Inman J."/>
        </authorList>
    </citation>
    <scope>NUCLEOTIDE SEQUENCE [LARGE SCALE GENOMIC DNA]</scope>
    <source>
        <strain evidence="1 2">G5</strain>
    </source>
</reference>
<organism evidence="1 2">
    <name type="scientific">Ichthyophthirius multifiliis</name>
    <name type="common">White spot disease agent</name>
    <name type="synonym">Ich</name>
    <dbReference type="NCBI Taxonomy" id="5932"/>
    <lineage>
        <taxon>Eukaryota</taxon>
        <taxon>Sar</taxon>
        <taxon>Alveolata</taxon>
        <taxon>Ciliophora</taxon>
        <taxon>Intramacronucleata</taxon>
        <taxon>Oligohymenophorea</taxon>
        <taxon>Hymenostomatida</taxon>
        <taxon>Ophryoglenina</taxon>
        <taxon>Ichthyophthirius</taxon>
    </lineage>
</organism>
<dbReference type="InParanoid" id="G0R4S3"/>
<gene>
    <name evidence="1" type="ORF">IMG5_194600</name>
</gene>
<dbReference type="GeneID" id="14903585"/>
<dbReference type="EMBL" id="GL984355">
    <property type="protein sequence ID" value="EGR27511.1"/>
    <property type="molecule type" value="Genomic_DNA"/>
</dbReference>
<dbReference type="RefSeq" id="XP_004024923.1">
    <property type="nucleotide sequence ID" value="XM_004024877.1"/>
</dbReference>
<protein>
    <submittedName>
        <fullName evidence="1">Uncharacterized protein</fullName>
    </submittedName>
</protein>
<evidence type="ECO:0000313" key="2">
    <source>
        <dbReference type="Proteomes" id="UP000008983"/>
    </source>
</evidence>
<sequence>MIIWEDNQQFLQQTLLKNKLKILKKCYLNYNLKSILQGKVIILLNVKYIFQYNKYKNKIDLGTYTRFSSTPAFKNTFQNFQAQQNSAMFQTSIDRFNFRDNHRIQFQIDEKNLKKQYQQGRINRKCQNQTSIANKVQKQIEIEDFKSEQKIKAKGLRQWTYEHRAHLQNNWN</sequence>
<keyword evidence="2" id="KW-1185">Reference proteome</keyword>
<dbReference type="AlphaFoldDB" id="G0R4S3"/>
<dbReference type="Proteomes" id="UP000008983">
    <property type="component" value="Unassembled WGS sequence"/>
</dbReference>
<accession>G0R4S3</accession>
<name>G0R4S3_ICHMU</name>